<dbReference type="PANTHER" id="PTHR11895">
    <property type="entry name" value="TRANSAMIDASE"/>
    <property type="match status" value="1"/>
</dbReference>
<dbReference type="OrthoDB" id="112488at2"/>
<dbReference type="Gene3D" id="3.90.1300.10">
    <property type="entry name" value="Amidase signature (AS) domain"/>
    <property type="match status" value="1"/>
</dbReference>
<dbReference type="PANTHER" id="PTHR11895:SF176">
    <property type="entry name" value="AMIDASE AMID-RELATED"/>
    <property type="match status" value="1"/>
</dbReference>
<accession>A0A4Q1HEE8</accession>
<feature type="domain" description="Amidase" evidence="1">
    <location>
        <begin position="31"/>
        <end position="439"/>
    </location>
</feature>
<dbReference type="EMBL" id="PYAL01000009">
    <property type="protein sequence ID" value="RXN83760.1"/>
    <property type="molecule type" value="Genomic_DNA"/>
</dbReference>
<dbReference type="InterPro" id="IPR000120">
    <property type="entry name" value="Amidase"/>
</dbReference>
<comment type="caution">
    <text evidence="2">The sequence shown here is derived from an EMBL/GenBank/DDBJ whole genome shotgun (WGS) entry which is preliminary data.</text>
</comment>
<dbReference type="SUPFAM" id="SSF75304">
    <property type="entry name" value="Amidase signature (AS) enzymes"/>
    <property type="match status" value="1"/>
</dbReference>
<dbReference type="InterPro" id="IPR036928">
    <property type="entry name" value="AS_sf"/>
</dbReference>
<evidence type="ECO:0000259" key="1">
    <source>
        <dbReference type="Pfam" id="PF01425"/>
    </source>
</evidence>
<dbReference type="GO" id="GO:0003824">
    <property type="term" value="F:catalytic activity"/>
    <property type="evidence" value="ECO:0007669"/>
    <property type="project" value="InterPro"/>
</dbReference>
<dbReference type="InterPro" id="IPR023631">
    <property type="entry name" value="Amidase_dom"/>
</dbReference>
<evidence type="ECO:0000313" key="3">
    <source>
        <dbReference type="Proteomes" id="UP000290849"/>
    </source>
</evidence>
<dbReference type="Proteomes" id="UP000290849">
    <property type="component" value="Unassembled WGS sequence"/>
</dbReference>
<sequence>MSLAVDPVVAAGGIAAYQRALRAGSLTATAAVAAYLARIRAVDRQIRAYEYVDEKAALEAARAVDSALAAGRDPGPLAGLPVSIKDNFAVAGMPAYAGTRVDIGDLMPREEGSFVRRLRELGCVILGKTRSVEFALGITGSSTPRGTPRNPWDSGLERVTGGSSSGAAAAMAAGLCALAVGTDTGGSVRVPAALCGRVGLKTGSGRWPLDGVLPLSHALDTIGLITASAADAALAYAAVQGDAPPAPQALAGVAFGLPRTYFWRDLAPEIADATASALDALVRGGAVLHDIDVPEAAGRDAYFPVALPASLIRLLGAARFRAERGRMDPLVAARGDAGLDVTEAQVAALENRRTAHAAAAARRFANCAAWITPTTTVTAPTLAELGDKERNWTLAMGMTQCSQPVNYLGLCAVSVPLPRPGAMPAGLQVVVPHGEESRALALAQAIEACLGAQPGADMEAYIHGGLHS</sequence>
<name>A0A4Q1HEE8_9BURK</name>
<reference evidence="2 3" key="1">
    <citation type="journal article" date="2017" name="Int. J. Syst. Evol. Microbiol.">
        <title>Achromobacter aloeverae sp. nov., isolated from the root of Aloe vera (L.) Burm.f.</title>
        <authorList>
            <person name="Kuncharoen N."/>
            <person name="Muramatsu Y."/>
            <person name="Shibata C."/>
            <person name="Kamakura Y."/>
            <person name="Nakagawa Y."/>
            <person name="Tanasupawat S."/>
        </authorList>
    </citation>
    <scope>NUCLEOTIDE SEQUENCE [LARGE SCALE GENOMIC DNA]</scope>
    <source>
        <strain evidence="2 3">AVA-1</strain>
    </source>
</reference>
<dbReference type="Pfam" id="PF01425">
    <property type="entry name" value="Amidase"/>
    <property type="match status" value="1"/>
</dbReference>
<dbReference type="RefSeq" id="WP_129153871.1">
    <property type="nucleotide sequence ID" value="NZ_JBHSDO010000015.1"/>
</dbReference>
<dbReference type="PROSITE" id="PS00571">
    <property type="entry name" value="AMIDASES"/>
    <property type="match status" value="1"/>
</dbReference>
<dbReference type="InterPro" id="IPR020556">
    <property type="entry name" value="Amidase_CS"/>
</dbReference>
<proteinExistence type="predicted"/>
<protein>
    <submittedName>
        <fullName evidence="2">Amidase</fullName>
    </submittedName>
</protein>
<dbReference type="AlphaFoldDB" id="A0A4Q1HEE8"/>
<gene>
    <name evidence="2" type="ORF">C7R54_26180</name>
</gene>
<evidence type="ECO:0000313" key="2">
    <source>
        <dbReference type="EMBL" id="RXN83760.1"/>
    </source>
</evidence>
<organism evidence="2 3">
    <name type="scientific">Achromobacter aloeverae</name>
    <dbReference type="NCBI Taxonomy" id="1750518"/>
    <lineage>
        <taxon>Bacteria</taxon>
        <taxon>Pseudomonadati</taxon>
        <taxon>Pseudomonadota</taxon>
        <taxon>Betaproteobacteria</taxon>
        <taxon>Burkholderiales</taxon>
        <taxon>Alcaligenaceae</taxon>
        <taxon>Achromobacter</taxon>
    </lineage>
</organism>
<keyword evidence="3" id="KW-1185">Reference proteome</keyword>